<evidence type="ECO:0000313" key="3">
    <source>
        <dbReference type="Proteomes" id="UP000770015"/>
    </source>
</evidence>
<evidence type="ECO:0000256" key="1">
    <source>
        <dbReference type="SAM" id="SignalP"/>
    </source>
</evidence>
<feature type="signal peptide" evidence="1">
    <location>
        <begin position="1"/>
        <end position="19"/>
    </location>
</feature>
<keyword evidence="1" id="KW-0732">Signal</keyword>
<accession>A0A9P8VIN6</accession>
<proteinExistence type="predicted"/>
<protein>
    <recommendedName>
        <fullName evidence="4">Secreted protein</fullName>
    </recommendedName>
</protein>
<sequence>MTTALLTIRSFAFLGWFQANKVWTGGGIDELLVVRTSRYPSRVTWSAGVLPQQGVPGRLFIFFLKCFTKGTGQSI</sequence>
<feature type="chain" id="PRO_5040462966" description="Secreted protein" evidence="1">
    <location>
        <begin position="20"/>
        <end position="75"/>
    </location>
</feature>
<keyword evidence="3" id="KW-1185">Reference proteome</keyword>
<reference evidence="2" key="1">
    <citation type="journal article" date="2021" name="Nat. Commun.">
        <title>Genetic determinants of endophytism in the Arabidopsis root mycobiome.</title>
        <authorList>
            <person name="Mesny F."/>
            <person name="Miyauchi S."/>
            <person name="Thiergart T."/>
            <person name="Pickel B."/>
            <person name="Atanasova L."/>
            <person name="Karlsson M."/>
            <person name="Huettel B."/>
            <person name="Barry K.W."/>
            <person name="Haridas S."/>
            <person name="Chen C."/>
            <person name="Bauer D."/>
            <person name="Andreopoulos W."/>
            <person name="Pangilinan J."/>
            <person name="LaButti K."/>
            <person name="Riley R."/>
            <person name="Lipzen A."/>
            <person name="Clum A."/>
            <person name="Drula E."/>
            <person name="Henrissat B."/>
            <person name="Kohler A."/>
            <person name="Grigoriev I.V."/>
            <person name="Martin F.M."/>
            <person name="Hacquard S."/>
        </authorList>
    </citation>
    <scope>NUCLEOTIDE SEQUENCE</scope>
    <source>
        <strain evidence="2">MPI-SDFR-AT-0117</strain>
    </source>
</reference>
<gene>
    <name evidence="2" type="ORF">F5X68DRAFT_66118</name>
</gene>
<dbReference type="AlphaFoldDB" id="A0A9P8VIN6"/>
<evidence type="ECO:0000313" key="2">
    <source>
        <dbReference type="EMBL" id="KAH6691553.1"/>
    </source>
</evidence>
<comment type="caution">
    <text evidence="2">The sequence shown here is derived from an EMBL/GenBank/DDBJ whole genome shotgun (WGS) entry which is preliminary data.</text>
</comment>
<dbReference type="EMBL" id="JAGSXJ010000005">
    <property type="protein sequence ID" value="KAH6691553.1"/>
    <property type="molecule type" value="Genomic_DNA"/>
</dbReference>
<name>A0A9P8VIN6_9PEZI</name>
<dbReference type="Proteomes" id="UP000770015">
    <property type="component" value="Unassembled WGS sequence"/>
</dbReference>
<organism evidence="2 3">
    <name type="scientific">Plectosphaerella plurivora</name>
    <dbReference type="NCBI Taxonomy" id="936078"/>
    <lineage>
        <taxon>Eukaryota</taxon>
        <taxon>Fungi</taxon>
        <taxon>Dikarya</taxon>
        <taxon>Ascomycota</taxon>
        <taxon>Pezizomycotina</taxon>
        <taxon>Sordariomycetes</taxon>
        <taxon>Hypocreomycetidae</taxon>
        <taxon>Glomerellales</taxon>
        <taxon>Plectosphaerellaceae</taxon>
        <taxon>Plectosphaerella</taxon>
    </lineage>
</organism>
<evidence type="ECO:0008006" key="4">
    <source>
        <dbReference type="Google" id="ProtNLM"/>
    </source>
</evidence>